<keyword evidence="3" id="KW-1185">Reference proteome</keyword>
<evidence type="ECO:0000259" key="1">
    <source>
        <dbReference type="Pfam" id="PF01243"/>
    </source>
</evidence>
<dbReference type="EMBL" id="BJYZ01000021">
    <property type="protein sequence ID" value="GEO40359.1"/>
    <property type="molecule type" value="Genomic_DNA"/>
</dbReference>
<reference evidence="2 3" key="1">
    <citation type="submission" date="2019-07" db="EMBL/GenBank/DDBJ databases">
        <title>Whole genome shotgun sequence of Skermanella aerolata NBRC 106429.</title>
        <authorList>
            <person name="Hosoyama A."/>
            <person name="Uohara A."/>
            <person name="Ohji S."/>
            <person name="Ichikawa N."/>
        </authorList>
    </citation>
    <scope>NUCLEOTIDE SEQUENCE [LARGE SCALE GENOMIC DNA]</scope>
    <source>
        <strain evidence="2 3">NBRC 106429</strain>
    </source>
</reference>
<organism evidence="2 3">
    <name type="scientific">Skermanella aerolata</name>
    <dbReference type="NCBI Taxonomy" id="393310"/>
    <lineage>
        <taxon>Bacteria</taxon>
        <taxon>Pseudomonadati</taxon>
        <taxon>Pseudomonadota</taxon>
        <taxon>Alphaproteobacteria</taxon>
        <taxon>Rhodospirillales</taxon>
        <taxon>Azospirillaceae</taxon>
        <taxon>Skermanella</taxon>
    </lineage>
</organism>
<gene>
    <name evidence="2" type="ORF">SAE02_45070</name>
</gene>
<dbReference type="SUPFAM" id="SSF50475">
    <property type="entry name" value="FMN-binding split barrel"/>
    <property type="match status" value="1"/>
</dbReference>
<protein>
    <submittedName>
        <fullName evidence="2">Pyridoxamine 5'-phosphate oxidase</fullName>
    </submittedName>
</protein>
<proteinExistence type="predicted"/>
<comment type="caution">
    <text evidence="2">The sequence shown here is derived from an EMBL/GenBank/DDBJ whole genome shotgun (WGS) entry which is preliminary data.</text>
</comment>
<evidence type="ECO:0000313" key="3">
    <source>
        <dbReference type="Proteomes" id="UP000321523"/>
    </source>
</evidence>
<name>A0A512DV61_9PROT</name>
<dbReference type="Gene3D" id="2.30.110.10">
    <property type="entry name" value="Electron Transport, Fmn-binding Protein, Chain A"/>
    <property type="match status" value="1"/>
</dbReference>
<dbReference type="InterPro" id="IPR012349">
    <property type="entry name" value="Split_barrel_FMN-bd"/>
</dbReference>
<dbReference type="AlphaFoldDB" id="A0A512DV61"/>
<dbReference type="PANTHER" id="PTHR39336">
    <property type="entry name" value="PYRIDOXAMINE PHOSPHATE OXIDASE FAMILY PROTEIN (AFU_ORTHOLOGUE AFUA_6G11440)"/>
    <property type="match status" value="1"/>
</dbReference>
<accession>A0A512DV61</accession>
<evidence type="ECO:0000313" key="2">
    <source>
        <dbReference type="EMBL" id="GEO40359.1"/>
    </source>
</evidence>
<dbReference type="InterPro" id="IPR011576">
    <property type="entry name" value="Pyridox_Oxase_N"/>
</dbReference>
<sequence length="191" mass="20972">MAKQFPHITDTHRDFIARQYVFFTASAAEGARVNLSPKPTNAFRVIGDNAVAYLDRTGSSNETAAHLLADGRLTIMFCAFEGAPLILRLYGQGRVLHRDTGEYKALLTDAFGEEPLGARQIVLLDVDLVQTSCGFGVPLFDYHGERHNLDRWAEAKGEEGLAAYRLEKNARSMDGLPTGLFSEEPAEADPA</sequence>
<feature type="domain" description="Pyridoxamine 5'-phosphate oxidase N-terminal" evidence="1">
    <location>
        <begin position="8"/>
        <end position="132"/>
    </location>
</feature>
<dbReference type="Pfam" id="PF01243">
    <property type="entry name" value="PNPOx_N"/>
    <property type="match status" value="1"/>
</dbReference>
<dbReference type="Proteomes" id="UP000321523">
    <property type="component" value="Unassembled WGS sequence"/>
</dbReference>
<dbReference type="PANTHER" id="PTHR39336:SF1">
    <property type="entry name" value="PYRIDOXAMINE PHOSPHATE OXIDASE FAMILY PROTEIN (AFU_ORTHOLOGUE AFUA_6G11440)"/>
    <property type="match status" value="1"/>
</dbReference>
<dbReference type="OrthoDB" id="115989at2"/>